<dbReference type="Pfam" id="PF10935">
    <property type="entry name" value="DUF2637"/>
    <property type="match status" value="1"/>
</dbReference>
<keyword evidence="2" id="KW-1133">Transmembrane helix</keyword>
<reference evidence="3 4" key="1">
    <citation type="submission" date="2021-01" db="EMBL/GenBank/DDBJ databases">
        <title>Draft genome sequence of Micromonospora sp. strain STR1_7.</title>
        <authorList>
            <person name="Karlyshev A."/>
            <person name="Jawad R."/>
        </authorList>
    </citation>
    <scope>NUCLEOTIDE SEQUENCE [LARGE SCALE GENOMIC DNA]</scope>
    <source>
        <strain evidence="3 4">STR1-7</strain>
    </source>
</reference>
<dbReference type="InterPro" id="IPR021235">
    <property type="entry name" value="DUF2637"/>
</dbReference>
<organism evidence="3 4">
    <name type="scientific">Micromonospora parastrephiae</name>
    <dbReference type="NCBI Taxonomy" id="2806101"/>
    <lineage>
        <taxon>Bacteria</taxon>
        <taxon>Bacillati</taxon>
        <taxon>Actinomycetota</taxon>
        <taxon>Actinomycetes</taxon>
        <taxon>Micromonosporales</taxon>
        <taxon>Micromonosporaceae</taxon>
        <taxon>Micromonospora</taxon>
    </lineage>
</organism>
<name>A0ABS1XUE4_9ACTN</name>
<gene>
    <name evidence="3" type="ORF">JNW91_14095</name>
</gene>
<feature type="region of interest" description="Disordered" evidence="1">
    <location>
        <begin position="198"/>
        <end position="232"/>
    </location>
</feature>
<accession>A0ABS1XUE4</accession>
<protein>
    <submittedName>
        <fullName evidence="3">DUF2637 domain-containing protein</fullName>
    </submittedName>
</protein>
<feature type="transmembrane region" description="Helical" evidence="2">
    <location>
        <begin position="96"/>
        <end position="117"/>
    </location>
</feature>
<keyword evidence="2" id="KW-0472">Membrane</keyword>
<evidence type="ECO:0000256" key="1">
    <source>
        <dbReference type="SAM" id="MobiDB-lite"/>
    </source>
</evidence>
<dbReference type="EMBL" id="JAEVHM010000056">
    <property type="protein sequence ID" value="MBM0232892.1"/>
    <property type="molecule type" value="Genomic_DNA"/>
</dbReference>
<feature type="region of interest" description="Disordered" evidence="1">
    <location>
        <begin position="134"/>
        <end position="182"/>
    </location>
</feature>
<dbReference type="RefSeq" id="WP_203175368.1">
    <property type="nucleotide sequence ID" value="NZ_JAEVHM010000056.1"/>
</dbReference>
<proteinExistence type="predicted"/>
<feature type="transmembrane region" description="Helical" evidence="2">
    <location>
        <begin position="71"/>
        <end position="90"/>
    </location>
</feature>
<comment type="caution">
    <text evidence="3">The sequence shown here is derived from an EMBL/GenBank/DDBJ whole genome shotgun (WGS) entry which is preliminary data.</text>
</comment>
<sequence length="232" mass="23630">MNLSTVTSRAAAALVAAVAGFASYQHIYDVASTAGEHVSVAAVLPLAIDGLILVATLAMLDDKRHQRRPRLSARVALVFGILATLAANVASANPNVTARLVAAVPAVSFLLAVEVLARTGKPLPVVTPLAGLVDQPETPPVDPRDYAEPIGPVTPPPALTAAKPRTSRPRPRSTTSAEKVARAAAKLPAGTLAQIAAKAGVSESTARRHLPSPTTPVAAATPINGTPVEVSA</sequence>
<dbReference type="Proteomes" id="UP000601027">
    <property type="component" value="Unassembled WGS sequence"/>
</dbReference>
<evidence type="ECO:0000313" key="4">
    <source>
        <dbReference type="Proteomes" id="UP000601027"/>
    </source>
</evidence>
<keyword evidence="4" id="KW-1185">Reference proteome</keyword>
<keyword evidence="2" id="KW-0812">Transmembrane</keyword>
<evidence type="ECO:0000256" key="2">
    <source>
        <dbReference type="SAM" id="Phobius"/>
    </source>
</evidence>
<feature type="transmembrane region" description="Helical" evidence="2">
    <location>
        <begin position="38"/>
        <end position="59"/>
    </location>
</feature>
<evidence type="ECO:0000313" key="3">
    <source>
        <dbReference type="EMBL" id="MBM0232892.1"/>
    </source>
</evidence>